<dbReference type="SUPFAM" id="SSF50044">
    <property type="entry name" value="SH3-domain"/>
    <property type="match status" value="3"/>
</dbReference>
<dbReference type="SMART" id="SM00312">
    <property type="entry name" value="PX"/>
    <property type="match status" value="1"/>
</dbReference>
<dbReference type="PROSITE" id="PS50195">
    <property type="entry name" value="PX"/>
    <property type="match status" value="1"/>
</dbReference>
<accession>A0A816ABS7</accession>
<keyword evidence="2 7" id="KW-0728">SH3 domain</keyword>
<evidence type="ECO:0000256" key="2">
    <source>
        <dbReference type="ARBA" id="ARBA00022443"/>
    </source>
</evidence>
<sequence>MNLLPKAADEFRSRDYWDQFFDKVGREAFEWYSDFVDLANVLCKYIKPRDDVLIIGCGNSTLSSDLYDTGIEQITNIDLSEKVVKQMKKQNEKKRANMKWLPMDARQMTFDDNQFSVVLDKGTVDALMSNKSEQVVSDIDQILNQVDRVLRMTGRFICITLAQKHILEHISQHFFNSKSWLLRYHHIQTSKSFALPVFAFVFTKITMKTPLIEIQLYNNADNNWLRFNDLTEALNAIKQCQMTCFRKYDFKQKFVAGSETPVIDLYAENNQNNRRYQMIVVNSVTKYRNKPFAAFIVPKSRNLDWLYSTPAGRQQIIASAKYTTVAFIYLQSDEEYRDLEQVKSEMTSAVLDFKPVNLSDSLQIPFLSSSEGIGQVVVRERSASFIIEDCLYGSDNEWKRRLRFDSNPNLIQSEINLVSNKTTNDLIPDYSTLENDYHGVIVAGLKTHFLATENAQPTDNWLLIGLGGGVLTMKLIRSFPKAHLTGIDIDSEMVRIAKTWFGLDDTLTTCIVDDGIKYLQKQVEEKKIYDVIIFDVNNDDTQSPLRCPHPAFLDDEILKNVKTLLSAHSGVFVLNFASRDDTGQDRENCLKHLLPNFDHLSSIKLDDDINEIMFASKQILSLNLKSKEQLSQQNLSIDFDIEELLSKMIDRNTVNNNSHVVDVKVVDIDKRYRPGPKHYVYVIQVTWSNPSNTFIIYRRYAQFFDLQCQLLDLFAEAPSPSNNFNTKDRLIPFLPGKIFLGRSQIRQVALERRHALDIYCRTLIALPERISQSRCVLEFFRPLPTDVQSMTLSPIPDKKSAANKPMTISAPAKLAIYRCVDSFVAQEGTEMSLERGSLVQVIHKHLNGWWFVQQGDRTGFAPGAFLEPNEYQRNVIERNALPKASSETYVVNKSYTAKDREELSLEQGSFVTVLEKSFTGWWIVNFKDLTGQFPAIYLTSCKGRAVPTRTTKVEPNISPNGLNQRLSSLNSYEHNEHQEYPTHSQSEIFYVHSDFINNIGDCVSLQRGDTVEIHEKHSSGWWLGRRLKDDYVLTWLPSAFLQKEPLADSYIDNRDDTSKNLNSNLYLNIATEEEQQQIAAPLENIYQNIGNHVSTNAVHSEMLNNKQQPIVIKQFSLPSNNNEENSTKVSVRDLVNKFNRK</sequence>
<feature type="domain" description="SH3" evidence="8">
    <location>
        <begin position="984"/>
        <end position="1046"/>
    </location>
</feature>
<dbReference type="CDD" id="cd11856">
    <property type="entry name" value="SH3_p47phox_like"/>
    <property type="match status" value="1"/>
</dbReference>
<evidence type="ECO:0000256" key="1">
    <source>
        <dbReference type="ARBA" id="ARBA00008361"/>
    </source>
</evidence>
<dbReference type="SUPFAM" id="SSF64268">
    <property type="entry name" value="PX domain"/>
    <property type="match status" value="1"/>
</dbReference>
<dbReference type="InterPro" id="IPR029063">
    <property type="entry name" value="SAM-dependent_MTases_sf"/>
</dbReference>
<dbReference type="InterPro" id="IPR036028">
    <property type="entry name" value="SH3-like_dom_sf"/>
</dbReference>
<evidence type="ECO:0000313" key="11">
    <source>
        <dbReference type="Proteomes" id="UP000663834"/>
    </source>
</evidence>
<dbReference type="InterPro" id="IPR001452">
    <property type="entry name" value="SH3_domain"/>
</dbReference>
<feature type="domain" description="SH3" evidence="8">
    <location>
        <begin position="812"/>
        <end position="871"/>
    </location>
</feature>
<dbReference type="GO" id="GO:0008168">
    <property type="term" value="F:methyltransferase activity"/>
    <property type="evidence" value="ECO:0007669"/>
    <property type="project" value="UniProtKB-KW"/>
</dbReference>
<dbReference type="Pfam" id="PF00787">
    <property type="entry name" value="PX"/>
    <property type="match status" value="1"/>
</dbReference>
<evidence type="ECO:0000256" key="6">
    <source>
        <dbReference type="ARBA" id="ARBA00023268"/>
    </source>
</evidence>
<dbReference type="GO" id="GO:0042554">
    <property type="term" value="P:superoxide anion generation"/>
    <property type="evidence" value="ECO:0007669"/>
    <property type="project" value="TreeGrafter"/>
</dbReference>
<dbReference type="InterPro" id="IPR051228">
    <property type="entry name" value="NADPH_Oxidase/PX-Domain"/>
</dbReference>
<comment type="similarity">
    <text evidence="1">Belongs to the methyltransferase superfamily.</text>
</comment>
<evidence type="ECO:0000256" key="5">
    <source>
        <dbReference type="ARBA" id="ARBA00022737"/>
    </source>
</evidence>
<dbReference type="PROSITE" id="PS50002">
    <property type="entry name" value="SH3"/>
    <property type="match status" value="3"/>
</dbReference>
<evidence type="ECO:0000256" key="4">
    <source>
        <dbReference type="ARBA" id="ARBA00022679"/>
    </source>
</evidence>
<dbReference type="PANTHER" id="PTHR15706:SF2">
    <property type="entry name" value="SH3 AND PX DOMAIN-CONTAINING PROTEIN 2A"/>
    <property type="match status" value="1"/>
</dbReference>
<dbReference type="AlphaFoldDB" id="A0A816ABS7"/>
<evidence type="ECO:0000259" key="8">
    <source>
        <dbReference type="PROSITE" id="PS50002"/>
    </source>
</evidence>
<reference evidence="10" key="1">
    <citation type="submission" date="2021-02" db="EMBL/GenBank/DDBJ databases">
        <authorList>
            <person name="Nowell W R."/>
        </authorList>
    </citation>
    <scope>NUCLEOTIDE SEQUENCE</scope>
</reference>
<dbReference type="OrthoDB" id="411785at2759"/>
<gene>
    <name evidence="10" type="ORF">KQP761_LOCUS21676</name>
</gene>
<protein>
    <submittedName>
        <fullName evidence="10">Uncharacterized protein</fullName>
    </submittedName>
</protein>
<dbReference type="Proteomes" id="UP000663834">
    <property type="component" value="Unassembled WGS sequence"/>
</dbReference>
<dbReference type="EMBL" id="CAJNOW010011252">
    <property type="protein sequence ID" value="CAF1595579.1"/>
    <property type="molecule type" value="Genomic_DNA"/>
</dbReference>
<dbReference type="SUPFAM" id="SSF53335">
    <property type="entry name" value="S-adenosyl-L-methionine-dependent methyltransferases"/>
    <property type="match status" value="2"/>
</dbReference>
<evidence type="ECO:0000256" key="7">
    <source>
        <dbReference type="PROSITE-ProRule" id="PRU00192"/>
    </source>
</evidence>
<dbReference type="GO" id="GO:0016176">
    <property type="term" value="F:superoxide-generating NADPH oxidase activator activity"/>
    <property type="evidence" value="ECO:0007669"/>
    <property type="project" value="TreeGrafter"/>
</dbReference>
<dbReference type="GO" id="GO:0035091">
    <property type="term" value="F:phosphatidylinositol binding"/>
    <property type="evidence" value="ECO:0007669"/>
    <property type="project" value="InterPro"/>
</dbReference>
<dbReference type="SMART" id="SM00326">
    <property type="entry name" value="SH3"/>
    <property type="match status" value="3"/>
</dbReference>
<evidence type="ECO:0000313" key="10">
    <source>
        <dbReference type="EMBL" id="CAF1595579.1"/>
    </source>
</evidence>
<feature type="domain" description="PX" evidence="9">
    <location>
        <begin position="659"/>
        <end position="787"/>
    </location>
</feature>
<evidence type="ECO:0000259" key="9">
    <source>
        <dbReference type="PROSITE" id="PS50195"/>
    </source>
</evidence>
<dbReference type="PANTHER" id="PTHR15706">
    <property type="entry name" value="SH3 MULTIPLE DOMAIN"/>
    <property type="match status" value="1"/>
</dbReference>
<dbReference type="InterPro" id="IPR036871">
    <property type="entry name" value="PX_dom_sf"/>
</dbReference>
<feature type="domain" description="SH3" evidence="8">
    <location>
        <begin position="884"/>
        <end position="943"/>
    </location>
</feature>
<keyword evidence="3" id="KW-0489">Methyltransferase</keyword>
<dbReference type="GO" id="GO:0032259">
    <property type="term" value="P:methylation"/>
    <property type="evidence" value="ECO:0007669"/>
    <property type="project" value="UniProtKB-KW"/>
</dbReference>
<keyword evidence="5" id="KW-0677">Repeat</keyword>
<keyword evidence="6" id="KW-0511">Multifunctional enzyme</keyword>
<dbReference type="CDD" id="cd02440">
    <property type="entry name" value="AdoMet_MTases"/>
    <property type="match status" value="1"/>
</dbReference>
<evidence type="ECO:0000256" key="3">
    <source>
        <dbReference type="ARBA" id="ARBA00022603"/>
    </source>
</evidence>
<keyword evidence="4" id="KW-0808">Transferase</keyword>
<dbReference type="InterPro" id="IPR001683">
    <property type="entry name" value="PX_dom"/>
</dbReference>
<name>A0A816ABS7_9BILA</name>
<organism evidence="10 11">
    <name type="scientific">Rotaria magnacalcarata</name>
    <dbReference type="NCBI Taxonomy" id="392030"/>
    <lineage>
        <taxon>Eukaryota</taxon>
        <taxon>Metazoa</taxon>
        <taxon>Spiralia</taxon>
        <taxon>Gnathifera</taxon>
        <taxon>Rotifera</taxon>
        <taxon>Eurotatoria</taxon>
        <taxon>Bdelloidea</taxon>
        <taxon>Philodinida</taxon>
        <taxon>Philodinidae</taxon>
        <taxon>Rotaria</taxon>
    </lineage>
</organism>
<dbReference type="Pfam" id="PF08241">
    <property type="entry name" value="Methyltransf_11"/>
    <property type="match status" value="1"/>
</dbReference>
<proteinExistence type="inferred from homology"/>
<dbReference type="Pfam" id="PF14604">
    <property type="entry name" value="SH3_9"/>
    <property type="match status" value="2"/>
</dbReference>
<dbReference type="InterPro" id="IPR013216">
    <property type="entry name" value="Methyltransf_11"/>
</dbReference>
<dbReference type="Gene3D" id="3.30.1520.10">
    <property type="entry name" value="Phox-like domain"/>
    <property type="match status" value="1"/>
</dbReference>
<dbReference type="FunFam" id="3.40.50.150:FF:000110">
    <property type="entry name" value="methyltransferase-like protein 13 isoform X1"/>
    <property type="match status" value="1"/>
</dbReference>
<dbReference type="GO" id="GO:0005737">
    <property type="term" value="C:cytoplasm"/>
    <property type="evidence" value="ECO:0007669"/>
    <property type="project" value="TreeGrafter"/>
</dbReference>
<dbReference type="Gene3D" id="3.40.50.150">
    <property type="entry name" value="Vaccinia Virus protein VP39"/>
    <property type="match status" value="2"/>
</dbReference>
<dbReference type="Gene3D" id="2.30.30.40">
    <property type="entry name" value="SH3 Domains"/>
    <property type="match status" value="3"/>
</dbReference>
<comment type="caution">
    <text evidence="10">The sequence shown here is derived from an EMBL/GenBank/DDBJ whole genome shotgun (WGS) entry which is preliminary data.</text>
</comment>